<protein>
    <recommendedName>
        <fullName evidence="6">Protein kinase domain-containing protein</fullName>
    </recommendedName>
</protein>
<reference evidence="7 8" key="1">
    <citation type="submission" date="2024-04" db="EMBL/GenBank/DDBJ databases">
        <title>genome sequences of Mucor flavus KT1a and Helicostylum pulchrum KT1b strains isolation_sourced from the surface of a dry-aged beef.</title>
        <authorList>
            <person name="Toyotome T."/>
            <person name="Hosono M."/>
            <person name="Torimaru M."/>
            <person name="Fukuda K."/>
            <person name="Mikami N."/>
        </authorList>
    </citation>
    <scope>NUCLEOTIDE SEQUENCE [LARGE SCALE GENOMIC DNA]</scope>
    <source>
        <strain evidence="7 8">KT1b</strain>
    </source>
</reference>
<dbReference type="PROSITE" id="PS50011">
    <property type="entry name" value="PROTEIN_KINASE_DOM"/>
    <property type="match status" value="1"/>
</dbReference>
<name>A0ABP9XRV1_9FUNG</name>
<dbReference type="PANTHER" id="PTHR24346:SF77">
    <property type="entry name" value="SERINE THREONINE PROTEIN KINASE"/>
    <property type="match status" value="1"/>
</dbReference>
<evidence type="ECO:0000256" key="2">
    <source>
        <dbReference type="ARBA" id="ARBA00022840"/>
    </source>
</evidence>
<feature type="domain" description="Protein kinase" evidence="6">
    <location>
        <begin position="32"/>
        <end position="356"/>
    </location>
</feature>
<dbReference type="Gene3D" id="3.30.200.20">
    <property type="entry name" value="Phosphorylase Kinase, domain 1"/>
    <property type="match status" value="1"/>
</dbReference>
<comment type="caution">
    <text evidence="7">The sequence shown here is derived from an EMBL/GenBank/DDBJ whole genome shotgun (WGS) entry which is preliminary data.</text>
</comment>
<dbReference type="InterPro" id="IPR011009">
    <property type="entry name" value="Kinase-like_dom_sf"/>
</dbReference>
<gene>
    <name evidence="7" type="ORF">HPULCUR_002879</name>
</gene>
<keyword evidence="4" id="KW-0418">Kinase</keyword>
<evidence type="ECO:0000256" key="3">
    <source>
        <dbReference type="PROSITE-ProRule" id="PRU10141"/>
    </source>
</evidence>
<keyword evidence="2 3" id="KW-0067">ATP-binding</keyword>
<dbReference type="EMBL" id="BAABUJ010000008">
    <property type="protein sequence ID" value="GAA5797491.1"/>
    <property type="molecule type" value="Genomic_DNA"/>
</dbReference>
<evidence type="ECO:0000313" key="7">
    <source>
        <dbReference type="EMBL" id="GAA5797491.1"/>
    </source>
</evidence>
<feature type="binding site" evidence="3">
    <location>
        <position position="61"/>
    </location>
    <ligand>
        <name>ATP</name>
        <dbReference type="ChEBI" id="CHEBI:30616"/>
    </ligand>
</feature>
<dbReference type="Gene3D" id="1.10.510.10">
    <property type="entry name" value="Transferase(Phosphotransferase) domain 1"/>
    <property type="match status" value="1"/>
</dbReference>
<dbReference type="Proteomes" id="UP001476247">
    <property type="component" value="Unassembled WGS sequence"/>
</dbReference>
<keyword evidence="4" id="KW-0723">Serine/threonine-protein kinase</keyword>
<evidence type="ECO:0000256" key="4">
    <source>
        <dbReference type="RuleBase" id="RU000304"/>
    </source>
</evidence>
<keyword evidence="8" id="KW-1185">Reference proteome</keyword>
<evidence type="ECO:0000259" key="6">
    <source>
        <dbReference type="PROSITE" id="PS50011"/>
    </source>
</evidence>
<dbReference type="InterPro" id="IPR017441">
    <property type="entry name" value="Protein_kinase_ATP_BS"/>
</dbReference>
<evidence type="ECO:0000313" key="8">
    <source>
        <dbReference type="Proteomes" id="UP001476247"/>
    </source>
</evidence>
<keyword evidence="4" id="KW-0808">Transferase</keyword>
<dbReference type="PROSITE" id="PS00108">
    <property type="entry name" value="PROTEIN_KINASE_ST"/>
    <property type="match status" value="1"/>
</dbReference>
<dbReference type="CDD" id="cd14008">
    <property type="entry name" value="STKc_LKB1_CaMKK"/>
    <property type="match status" value="1"/>
</dbReference>
<evidence type="ECO:0000256" key="1">
    <source>
        <dbReference type="ARBA" id="ARBA00022741"/>
    </source>
</evidence>
<dbReference type="PANTHER" id="PTHR24346">
    <property type="entry name" value="MAP/MICROTUBULE AFFINITY-REGULATING KINASE"/>
    <property type="match status" value="1"/>
</dbReference>
<dbReference type="Pfam" id="PF00069">
    <property type="entry name" value="Pkinase"/>
    <property type="match status" value="1"/>
</dbReference>
<dbReference type="InterPro" id="IPR008271">
    <property type="entry name" value="Ser/Thr_kinase_AS"/>
</dbReference>
<comment type="similarity">
    <text evidence="4">Belongs to the protein kinase superfamily.</text>
</comment>
<keyword evidence="1 3" id="KW-0547">Nucleotide-binding</keyword>
<organism evidence="7 8">
    <name type="scientific">Helicostylum pulchrum</name>
    <dbReference type="NCBI Taxonomy" id="562976"/>
    <lineage>
        <taxon>Eukaryota</taxon>
        <taxon>Fungi</taxon>
        <taxon>Fungi incertae sedis</taxon>
        <taxon>Mucoromycota</taxon>
        <taxon>Mucoromycotina</taxon>
        <taxon>Mucoromycetes</taxon>
        <taxon>Mucorales</taxon>
        <taxon>Mucorineae</taxon>
        <taxon>Mucoraceae</taxon>
        <taxon>Helicostylum</taxon>
    </lineage>
</organism>
<dbReference type="PROSITE" id="PS00107">
    <property type="entry name" value="PROTEIN_KINASE_ATP"/>
    <property type="match status" value="1"/>
</dbReference>
<dbReference type="SMART" id="SM00220">
    <property type="entry name" value="S_TKc"/>
    <property type="match status" value="1"/>
</dbReference>
<sequence length="358" mass="40846">MPRWFNTPLQLHRRWKETKNQQNNKRCIQGQYKLLHEIGHGASGIVHLAVDIKTNVRYAIKELNKPKLQRQYHSELLRQSGPARRRRHQSSSSESSLEDTLTLLGVAQSKRRKLNENDDNEAGINELFIEESNLLKKLAPHENIVRFIKVIEDPNYVDSIFIVMEYAENGIVMDVTPHSVTESFSDTQCRNVFKQLVEAVNHLHTNGIVHRDIKPQNLLLSSDNLVKLIDFGNATTVSDTLSYNSTGTPAFMAPELLKKVPRNQVQISPTCADLWSMGVTLYCFTYGKLPFEKSSLLDLYADIQNKSYVLFAHALISHSSSSEKVDSDLIDLIDKLLEKNPTNRITIDKVMSHPWLSK</sequence>
<proteinExistence type="inferred from homology"/>
<evidence type="ECO:0000256" key="5">
    <source>
        <dbReference type="SAM" id="MobiDB-lite"/>
    </source>
</evidence>
<dbReference type="InterPro" id="IPR000719">
    <property type="entry name" value="Prot_kinase_dom"/>
</dbReference>
<dbReference type="SUPFAM" id="SSF56112">
    <property type="entry name" value="Protein kinase-like (PK-like)"/>
    <property type="match status" value="1"/>
</dbReference>
<feature type="region of interest" description="Disordered" evidence="5">
    <location>
        <begin position="71"/>
        <end position="98"/>
    </location>
</feature>
<accession>A0ABP9XRV1</accession>